<feature type="region of interest" description="Disordered" evidence="1">
    <location>
        <begin position="515"/>
        <end position="537"/>
    </location>
</feature>
<organism evidence="4 5">
    <name type="scientific">Halovenus rubra</name>
    <dbReference type="NCBI Taxonomy" id="869890"/>
    <lineage>
        <taxon>Archaea</taxon>
        <taxon>Methanobacteriati</taxon>
        <taxon>Methanobacteriota</taxon>
        <taxon>Stenosarchaea group</taxon>
        <taxon>Halobacteria</taxon>
        <taxon>Halobacteriales</taxon>
        <taxon>Haloarculaceae</taxon>
        <taxon>Halovenus</taxon>
    </lineage>
</organism>
<dbReference type="EMBL" id="JBHSZQ010000002">
    <property type="protein sequence ID" value="MFC7124859.1"/>
    <property type="molecule type" value="Genomic_DNA"/>
</dbReference>
<protein>
    <submittedName>
        <fullName evidence="4">PKD domain-containing protein</fullName>
    </submittedName>
</protein>
<dbReference type="InterPro" id="IPR011635">
    <property type="entry name" value="CARDB"/>
</dbReference>
<proteinExistence type="predicted"/>
<evidence type="ECO:0000256" key="1">
    <source>
        <dbReference type="SAM" id="MobiDB-lite"/>
    </source>
</evidence>
<dbReference type="Pfam" id="PF18911">
    <property type="entry name" value="PKD_4"/>
    <property type="match status" value="1"/>
</dbReference>
<keyword evidence="2" id="KW-1133">Transmembrane helix</keyword>
<dbReference type="NCBIfam" id="TIGR04213">
    <property type="entry name" value="PGF_pre_PGF"/>
    <property type="match status" value="1"/>
</dbReference>
<sequence length="786" mass="82149">MSSGHWAGVVETRRERAVFLTVVVVCVVGALAVAASGTVAGENTALQAENNDSSPPSLHSAEKVNTTAVNITLVDDTGIQRNSIAAGDFLLTAGKISHVRAKTVGSNATVTVVLKEPIQADKLTVGLSSASNITDINGTQIAVDEGESVTVTGMDGVPPDVLGTDVTDALGGPAKIEFRFDEQLETLDVEISGPENVTLDLDDFENPRANQYVMEYEPPESGKYAVSLEQATDTAGNNATFSIVRNIEADRSGPNAVIGLDFGASAGVNVTLDGSQSSGERLTYRWDFGDGTTDSGERVVHEFTPKQHTVTLTVEDEFGNTDVDQLELNLTDGLDSGESVVPENETTGPVVIIDRDNAGGSQSSLVSVTGTLADERLNIGTVNHSKPPLLKRDAITLDRLSILPTVSTSFSVALSAVGAGAVLDGAADNETAVGGFTLLSDLRPAEIAGVEFTFSIDSERLETLDISPEDIELRRNVDGEWTHLDTTTVNETDSQYQFNATTPGFSRFGIVATTPTTDETDRENGTGTDNGTDTGSTTIQVTDARVETPEIEAGDTARVTATVENSGEQTGRFRAGLELNGSVSNTTAVDVAAGDTETVTFSPRLNESGSVAVAVNGTTAGTVTVQATTGNESGGEDEFEVSEELFSVIDVSLNESSIAPGDTVLVDGSVRNDGEESANFIAELAVDGEVVDTSEVPQVPGGAAIPVTFTRQFNETGTYNISISGNQSQSQLEVGQSGGPLSFLPLGFLPLGILPLGLLQTVVTFVGIPLVTVYLLLKSVAFYLGY</sequence>
<reference evidence="4 5" key="1">
    <citation type="journal article" date="2014" name="Int. J. Syst. Evol. Microbiol.">
        <title>Complete genome sequence of Corynebacterium casei LMG S-19264T (=DSM 44701T), isolated from a smear-ripened cheese.</title>
        <authorList>
            <consortium name="US DOE Joint Genome Institute (JGI-PGF)"/>
            <person name="Walter F."/>
            <person name="Albersmeier A."/>
            <person name="Kalinowski J."/>
            <person name="Ruckert C."/>
        </authorList>
    </citation>
    <scope>NUCLEOTIDE SEQUENCE [LARGE SCALE GENOMIC DNA]</scope>
    <source>
        <strain evidence="4 5">CGMCC 4.7215</strain>
    </source>
</reference>
<name>A0ABD5X4E7_9EURY</name>
<dbReference type="InterPro" id="IPR035986">
    <property type="entry name" value="PKD_dom_sf"/>
</dbReference>
<evidence type="ECO:0000313" key="5">
    <source>
        <dbReference type="Proteomes" id="UP001596414"/>
    </source>
</evidence>
<dbReference type="Gene3D" id="2.60.40.10">
    <property type="entry name" value="Immunoglobulins"/>
    <property type="match status" value="3"/>
</dbReference>
<dbReference type="AlphaFoldDB" id="A0ABD5X4E7"/>
<evidence type="ECO:0000256" key="2">
    <source>
        <dbReference type="SAM" id="Phobius"/>
    </source>
</evidence>
<evidence type="ECO:0000259" key="3">
    <source>
        <dbReference type="PROSITE" id="PS50093"/>
    </source>
</evidence>
<dbReference type="PROSITE" id="PS50093">
    <property type="entry name" value="PKD"/>
    <property type="match status" value="1"/>
</dbReference>
<dbReference type="SMART" id="SM00089">
    <property type="entry name" value="PKD"/>
    <property type="match status" value="1"/>
</dbReference>
<feature type="transmembrane region" description="Helical" evidence="2">
    <location>
        <begin position="753"/>
        <end position="777"/>
    </location>
</feature>
<gene>
    <name evidence="4" type="ORF">ACFQJ7_02235</name>
</gene>
<dbReference type="Pfam" id="PF07705">
    <property type="entry name" value="CARDB"/>
    <property type="match status" value="2"/>
</dbReference>
<comment type="caution">
    <text evidence="4">The sequence shown here is derived from an EMBL/GenBank/DDBJ whole genome shotgun (WGS) entry which is preliminary data.</text>
</comment>
<accession>A0ABD5X4E7</accession>
<dbReference type="InterPro" id="IPR000601">
    <property type="entry name" value="PKD_dom"/>
</dbReference>
<dbReference type="Proteomes" id="UP001596414">
    <property type="component" value="Unassembled WGS sequence"/>
</dbReference>
<dbReference type="RefSeq" id="WP_267638366.1">
    <property type="nucleotide sequence ID" value="NZ_JAODIY010000013.1"/>
</dbReference>
<keyword evidence="2" id="KW-0472">Membrane</keyword>
<dbReference type="InterPro" id="IPR022409">
    <property type="entry name" value="PKD/Chitinase_dom"/>
</dbReference>
<dbReference type="SUPFAM" id="SSF49299">
    <property type="entry name" value="PKD domain"/>
    <property type="match status" value="1"/>
</dbReference>
<dbReference type="InterPro" id="IPR026453">
    <property type="entry name" value="PGF_pre_PGF"/>
</dbReference>
<feature type="domain" description="PKD" evidence="3">
    <location>
        <begin position="253"/>
        <end position="304"/>
    </location>
</feature>
<keyword evidence="2" id="KW-0812">Transmembrane</keyword>
<dbReference type="CDD" id="cd00146">
    <property type="entry name" value="PKD"/>
    <property type="match status" value="1"/>
</dbReference>
<evidence type="ECO:0000313" key="4">
    <source>
        <dbReference type="EMBL" id="MFC7124859.1"/>
    </source>
</evidence>
<feature type="compositionally biased region" description="Low complexity" evidence="1">
    <location>
        <begin position="525"/>
        <end position="537"/>
    </location>
</feature>
<dbReference type="InterPro" id="IPR013783">
    <property type="entry name" value="Ig-like_fold"/>
</dbReference>